<dbReference type="OrthoDB" id="9892647at2"/>
<name>A0A380K021_9STRE</name>
<evidence type="ECO:0000313" key="1">
    <source>
        <dbReference type="EMBL" id="SUN58085.1"/>
    </source>
</evidence>
<gene>
    <name evidence="1" type="ORF">NCTC12224_00109</name>
</gene>
<organism evidence="1 2">
    <name type="scientific">Streptococcus hyointestinalis</name>
    <dbReference type="NCBI Taxonomy" id="1337"/>
    <lineage>
        <taxon>Bacteria</taxon>
        <taxon>Bacillati</taxon>
        <taxon>Bacillota</taxon>
        <taxon>Bacilli</taxon>
        <taxon>Lactobacillales</taxon>
        <taxon>Streptococcaceae</taxon>
        <taxon>Streptococcus</taxon>
    </lineage>
</organism>
<reference evidence="1 2" key="1">
    <citation type="submission" date="2018-06" db="EMBL/GenBank/DDBJ databases">
        <authorList>
            <consortium name="Pathogen Informatics"/>
            <person name="Doyle S."/>
        </authorList>
    </citation>
    <scope>NUCLEOTIDE SEQUENCE [LARGE SCALE GENOMIC DNA]</scope>
    <source>
        <strain evidence="1 2">NCTC12224</strain>
    </source>
</reference>
<accession>A0A380K021</accession>
<dbReference type="AlphaFoldDB" id="A0A380K021"/>
<proteinExistence type="predicted"/>
<protein>
    <submittedName>
        <fullName evidence="1">Uncharacterized protein</fullName>
    </submittedName>
</protein>
<evidence type="ECO:0000313" key="2">
    <source>
        <dbReference type="Proteomes" id="UP000254924"/>
    </source>
</evidence>
<keyword evidence="2" id="KW-1185">Reference proteome</keyword>
<dbReference type="Proteomes" id="UP000254924">
    <property type="component" value="Unassembled WGS sequence"/>
</dbReference>
<dbReference type="EMBL" id="UHFN01000002">
    <property type="protein sequence ID" value="SUN58085.1"/>
    <property type="molecule type" value="Genomic_DNA"/>
</dbReference>
<sequence length="248" mass="28743">MHLNPFLTVSYKQNTYYFSEKYVKTQKPFLTLKTTKGLDELVRNTQLNKKISQHLQYTFAISDNQKELFSMLEENVALCSSLVDKAMLAKFLMLRLHGATIELRNYSQIDLEELKNMLEVHLGAENHVVIIVYDKNSHLEDIQPLIKRGFVLLFEVSDGELLGVGPFVEMDAGTINLEYYLKDKEVEKNVKKNKEYWERSIDEVILDTAISAITDYFSDYITASSPFMYRKVALGQDCLYLCESFSRN</sequence>